<organism evidence="1 2">
    <name type="scientific">Caldicellulosiruptor saccharolyticus (strain ATCC 43494 / DSM 8903 / Tp8T 6331)</name>
    <dbReference type="NCBI Taxonomy" id="351627"/>
    <lineage>
        <taxon>Bacteria</taxon>
        <taxon>Bacillati</taxon>
        <taxon>Bacillota</taxon>
        <taxon>Bacillota incertae sedis</taxon>
        <taxon>Caldicellulosiruptorales</taxon>
        <taxon>Caldicellulosiruptoraceae</taxon>
        <taxon>Caldicellulosiruptor</taxon>
    </lineage>
</organism>
<dbReference type="STRING" id="351627.Csac_0625"/>
<name>A4XH63_CALS8</name>
<gene>
    <name evidence="1" type="ordered locus">Csac_0625</name>
</gene>
<dbReference type="Proteomes" id="UP000000256">
    <property type="component" value="Chromosome"/>
</dbReference>
<dbReference type="EMBL" id="CP000679">
    <property type="protein sequence ID" value="ABP66248.2"/>
    <property type="molecule type" value="Genomic_DNA"/>
</dbReference>
<reference evidence="1 2" key="1">
    <citation type="journal article" date="2008" name="Appl. Environ. Microbiol.">
        <title>Hydrogenomics of the extremely thermophilic bacterium Caldicellulosiruptor saccharolyticus.</title>
        <authorList>
            <person name="van de Werken H.J."/>
            <person name="Verhaart M.R."/>
            <person name="VanFossen A.L."/>
            <person name="Willquist K."/>
            <person name="Lewis D.L."/>
            <person name="Nichols J.D."/>
            <person name="Goorissen H.P."/>
            <person name="Mongodin E.F."/>
            <person name="Nelson K.E."/>
            <person name="van Niel E.W."/>
            <person name="Stams A.J."/>
            <person name="Ward D.E."/>
            <person name="de Vos W.M."/>
            <person name="van der Oost J."/>
            <person name="Kelly R.M."/>
            <person name="Kengen S.W."/>
        </authorList>
    </citation>
    <scope>NUCLEOTIDE SEQUENCE [LARGE SCALE GENOMIC DNA]</scope>
    <source>
        <strain evidence="2">ATCC 43494 / DSM 8903 / Tp8T 6331</strain>
    </source>
</reference>
<evidence type="ECO:0000313" key="1">
    <source>
        <dbReference type="EMBL" id="ABP66248.2"/>
    </source>
</evidence>
<protein>
    <submittedName>
        <fullName evidence="1">Uncharacterized protein</fullName>
    </submittedName>
</protein>
<evidence type="ECO:0000313" key="2">
    <source>
        <dbReference type="Proteomes" id="UP000000256"/>
    </source>
</evidence>
<dbReference type="HOGENOM" id="CLU_2435312_0_0_9"/>
<keyword evidence="2" id="KW-1185">Reference proteome</keyword>
<dbReference type="AlphaFoldDB" id="A4XH63"/>
<sequence length="90" mass="10557">MEFNKVENIIYPEGFISNYIYCHSGLNSDLEEIIDKSGEKAQFGRKFRKALKFLEALKKSCTNQSQIFEKLKREEKPSQTEKSKKLFLCN</sequence>
<accession>A4XH63</accession>
<proteinExistence type="predicted"/>
<dbReference type="KEGG" id="csc:Csac_0625"/>